<dbReference type="Proteomes" id="UP001151133">
    <property type="component" value="Unassembled WGS sequence"/>
</dbReference>
<dbReference type="InterPro" id="IPR053148">
    <property type="entry name" value="PD-DEXK-like_domain"/>
</dbReference>
<accession>A0A9X3CAP8</accession>
<name>A0A9X3CAP8_9FLAO</name>
<organism evidence="2 3">
    <name type="scientific">Flavobacterium frigoritolerans</name>
    <dbReference type="NCBI Taxonomy" id="2987686"/>
    <lineage>
        <taxon>Bacteria</taxon>
        <taxon>Pseudomonadati</taxon>
        <taxon>Bacteroidota</taxon>
        <taxon>Flavobacteriia</taxon>
        <taxon>Flavobacteriales</taxon>
        <taxon>Flavobacteriaceae</taxon>
        <taxon>Flavobacterium</taxon>
    </lineage>
</organism>
<dbReference type="PANTHER" id="PTHR30547">
    <property type="entry name" value="UNCHARACTERIZED PROTEIN YHCG-RELATED"/>
    <property type="match status" value="1"/>
</dbReference>
<feature type="domain" description="YhcG N-terminal" evidence="1">
    <location>
        <begin position="13"/>
        <end position="110"/>
    </location>
</feature>
<evidence type="ECO:0000313" key="2">
    <source>
        <dbReference type="EMBL" id="MCV9934647.1"/>
    </source>
</evidence>
<protein>
    <submittedName>
        <fullName evidence="2">DUF1016 N-terminal domain-containing protein</fullName>
    </submittedName>
</protein>
<evidence type="ECO:0000313" key="3">
    <source>
        <dbReference type="Proteomes" id="UP001151133"/>
    </source>
</evidence>
<evidence type="ECO:0000259" key="1">
    <source>
        <dbReference type="Pfam" id="PF17761"/>
    </source>
</evidence>
<dbReference type="PANTHER" id="PTHR30547:SF5">
    <property type="entry name" value="NUCLEASE YHCG-RELATED"/>
    <property type="match status" value="1"/>
</dbReference>
<dbReference type="InterPro" id="IPR041527">
    <property type="entry name" value="YhcG_N"/>
</dbReference>
<dbReference type="Pfam" id="PF17761">
    <property type="entry name" value="DUF1016_N"/>
    <property type="match status" value="1"/>
</dbReference>
<dbReference type="RefSeq" id="WP_264288811.1">
    <property type="nucleotide sequence ID" value="NZ_JAOZEV010000034.1"/>
</dbReference>
<dbReference type="EMBL" id="JAOZEV010000034">
    <property type="protein sequence ID" value="MCV9934647.1"/>
    <property type="molecule type" value="Genomic_DNA"/>
</dbReference>
<comment type="caution">
    <text evidence="2">The sequence shown here is derived from an EMBL/GenBank/DDBJ whole genome shotgun (WGS) entry which is preliminary data.</text>
</comment>
<sequence>MVLELTILYFKTNERNTKKQIVSALSVQLESKYGRNFEEKNLRRMMPLAEQFTDKEIVVTLSRQLCWSHFLAIIAIKNLKAKLFYSNQVNDQLMSVSDLRKETAAKTFERTEIANIQIPIVAIPVLL</sequence>
<dbReference type="AlphaFoldDB" id="A0A9X3CAP8"/>
<proteinExistence type="predicted"/>
<reference evidence="2" key="1">
    <citation type="submission" date="2022-10" db="EMBL/GenBank/DDBJ databases">
        <title>Two novel species of Flavobacterium.</title>
        <authorList>
            <person name="Liu Q."/>
            <person name="Xin Y.-H."/>
        </authorList>
    </citation>
    <scope>NUCLEOTIDE SEQUENCE</scope>
    <source>
        <strain evidence="2">LS1R47</strain>
    </source>
</reference>
<keyword evidence="3" id="KW-1185">Reference proteome</keyword>
<gene>
    <name evidence="2" type="ORF">OIU80_20385</name>
</gene>